<protein>
    <submittedName>
        <fullName evidence="1">Uncharacterized protein</fullName>
    </submittedName>
</protein>
<organism evidence="1 2">
    <name type="scientific">Mangrovicoccus algicola</name>
    <dbReference type="NCBI Taxonomy" id="2771008"/>
    <lineage>
        <taxon>Bacteria</taxon>
        <taxon>Pseudomonadati</taxon>
        <taxon>Pseudomonadota</taxon>
        <taxon>Alphaproteobacteria</taxon>
        <taxon>Rhodobacterales</taxon>
        <taxon>Paracoccaceae</taxon>
        <taxon>Mangrovicoccus</taxon>
    </lineage>
</organism>
<dbReference type="RefSeq" id="WP_193187156.1">
    <property type="nucleotide sequence ID" value="NZ_JACVXA010000116.1"/>
</dbReference>
<dbReference type="EMBL" id="JACVXA010000116">
    <property type="protein sequence ID" value="MBE3640638.1"/>
    <property type="molecule type" value="Genomic_DNA"/>
</dbReference>
<reference evidence="1" key="1">
    <citation type="submission" date="2020-09" db="EMBL/GenBank/DDBJ databases">
        <title>A novel bacterium of genus Mangrovicoccus, isolated from South China Sea.</title>
        <authorList>
            <person name="Huang H."/>
            <person name="Mo K."/>
            <person name="Hu Y."/>
        </authorList>
    </citation>
    <scope>NUCLEOTIDE SEQUENCE</scope>
    <source>
        <strain evidence="1">HB182678</strain>
    </source>
</reference>
<sequence length="185" mass="21331">MRHGLPEKLTCQGVQHDLSHLSPFVHTLPGQGPDGTDLAIRIRFESHVFSKSHDGGSPDPHDFLDENGNKRAFCQVRYNFSHCLADEVRRMLDINAMSMQVHDKRGFYNLAVITPAGQQITTGLHNTVIYYMHKSQLDGIHTEMRVKSCYEKHLRVDRRAKKDKIRTYAKRAYYEERRVPKPTGD</sequence>
<comment type="caution">
    <text evidence="1">The sequence shown here is derived from an EMBL/GenBank/DDBJ whole genome shotgun (WGS) entry which is preliminary data.</text>
</comment>
<keyword evidence="2" id="KW-1185">Reference proteome</keyword>
<dbReference type="AlphaFoldDB" id="A0A8J6YWU3"/>
<dbReference type="Proteomes" id="UP000609121">
    <property type="component" value="Unassembled WGS sequence"/>
</dbReference>
<gene>
    <name evidence="1" type="ORF">ICN82_20745</name>
</gene>
<accession>A0A8J6YWU3</accession>
<evidence type="ECO:0000313" key="1">
    <source>
        <dbReference type="EMBL" id="MBE3640638.1"/>
    </source>
</evidence>
<evidence type="ECO:0000313" key="2">
    <source>
        <dbReference type="Proteomes" id="UP000609121"/>
    </source>
</evidence>
<name>A0A8J6YWU3_9RHOB</name>
<proteinExistence type="predicted"/>